<proteinExistence type="predicted"/>
<gene>
    <name evidence="2" type="ORF">O6P43_009392</name>
</gene>
<dbReference type="PANTHER" id="PTHR34560">
    <property type="entry name" value="POLYKETIDE CYCLASE/DEHYDRASE/LIPID TRANSPORT SUPERFAMILY PROTEIN"/>
    <property type="match status" value="1"/>
</dbReference>
<dbReference type="EMBL" id="JARAOO010000004">
    <property type="protein sequence ID" value="KAJ7971344.1"/>
    <property type="molecule type" value="Genomic_DNA"/>
</dbReference>
<dbReference type="Gene3D" id="3.30.530.20">
    <property type="match status" value="1"/>
</dbReference>
<evidence type="ECO:0000313" key="3">
    <source>
        <dbReference type="Proteomes" id="UP001163823"/>
    </source>
</evidence>
<protein>
    <submittedName>
        <fullName evidence="2">Polyketide cyclase/dehydrase and lipid transport superfamily protein</fullName>
    </submittedName>
</protein>
<feature type="compositionally biased region" description="Basic and acidic residues" evidence="1">
    <location>
        <begin position="341"/>
        <end position="350"/>
    </location>
</feature>
<name>A0AAD7PY47_QUISA</name>
<keyword evidence="3" id="KW-1185">Reference proteome</keyword>
<dbReference type="SUPFAM" id="SSF55961">
    <property type="entry name" value="Bet v1-like"/>
    <property type="match status" value="1"/>
</dbReference>
<feature type="region of interest" description="Disordered" evidence="1">
    <location>
        <begin position="341"/>
        <end position="360"/>
    </location>
</feature>
<accession>A0AAD7PY47</accession>
<organism evidence="2 3">
    <name type="scientific">Quillaja saponaria</name>
    <name type="common">Soap bark tree</name>
    <dbReference type="NCBI Taxonomy" id="32244"/>
    <lineage>
        <taxon>Eukaryota</taxon>
        <taxon>Viridiplantae</taxon>
        <taxon>Streptophyta</taxon>
        <taxon>Embryophyta</taxon>
        <taxon>Tracheophyta</taxon>
        <taxon>Spermatophyta</taxon>
        <taxon>Magnoliopsida</taxon>
        <taxon>eudicotyledons</taxon>
        <taxon>Gunneridae</taxon>
        <taxon>Pentapetalae</taxon>
        <taxon>rosids</taxon>
        <taxon>fabids</taxon>
        <taxon>Fabales</taxon>
        <taxon>Quillajaceae</taxon>
        <taxon>Quillaja</taxon>
    </lineage>
</organism>
<evidence type="ECO:0000313" key="2">
    <source>
        <dbReference type="EMBL" id="KAJ7971344.1"/>
    </source>
</evidence>
<dbReference type="KEGG" id="qsa:O6P43_009392"/>
<dbReference type="AlphaFoldDB" id="A0AAD7PY47"/>
<sequence length="614" mass="69708">METKQEIIQYRERLDKTLASPDLKNKDILQTLIKKQLLHSSGQELEGCKEKVIETRTAEVSNFLDMLRTTSISESQGSKTNPPLHGEWKLKQDTEEFRVMYREGPQGTPFHTLLVEGYVDGPVDVCLCISWETSLYKKWWPQSSVPTFKIISSDCLQKIQIGEQISLVRMKVSWPLSTREAVVHFFLFEYFQDDMVIVLLNTVSDLESIGGTANGFTNEVIPEAKDVVRIDVVGGFALQKVTSERSYFRTIATMDMKLDFVPPSFINFVSRQLIGNGFRLYQKAVSSMLNHNEEFSKALGNQLYDRTREALLLISGSKKAVEGEEPKQDTSIIPSKDLENKQDNLKDVDQNNKSNSYANKSTAKNVLVTDASKACGEIEEEDTGNIREFEEYSKERDDLSIEEVCEIEEEDTERIRQFEDDCKEQDAPSHAEVAKRSKPDIKQNIHISAEVEEALGTLEKVISMVREYGFNSPCEQKGNVIDLNSQEVYQLCPKKAVSFDVSNKDFLEGASEEPPRIINHSRCTLKNPNSKEVNCNRVVPASPEQNLPIPNEASQFALCSSKNEATEVMCLDQTLHSNKEINFVTNSIRDTTLNIPKKSSRQRKYRYCCFSTNS</sequence>
<feature type="compositionally biased region" description="Polar residues" evidence="1">
    <location>
        <begin position="351"/>
        <end position="360"/>
    </location>
</feature>
<evidence type="ECO:0000256" key="1">
    <source>
        <dbReference type="SAM" id="MobiDB-lite"/>
    </source>
</evidence>
<comment type="caution">
    <text evidence="2">The sequence shown here is derived from an EMBL/GenBank/DDBJ whole genome shotgun (WGS) entry which is preliminary data.</text>
</comment>
<dbReference type="Proteomes" id="UP001163823">
    <property type="component" value="Chromosome 4"/>
</dbReference>
<dbReference type="PANTHER" id="PTHR34560:SF1">
    <property type="entry name" value="START DOMAIN-CONTAINING PROTEIN"/>
    <property type="match status" value="1"/>
</dbReference>
<dbReference type="InterPro" id="IPR023393">
    <property type="entry name" value="START-like_dom_sf"/>
</dbReference>
<reference evidence="2" key="1">
    <citation type="journal article" date="2023" name="Science">
        <title>Elucidation of the pathway for biosynthesis of saponin adjuvants from the soapbark tree.</title>
        <authorList>
            <person name="Reed J."/>
            <person name="Orme A."/>
            <person name="El-Demerdash A."/>
            <person name="Owen C."/>
            <person name="Martin L.B.B."/>
            <person name="Misra R.C."/>
            <person name="Kikuchi S."/>
            <person name="Rejzek M."/>
            <person name="Martin A.C."/>
            <person name="Harkess A."/>
            <person name="Leebens-Mack J."/>
            <person name="Louveau T."/>
            <person name="Stephenson M.J."/>
            <person name="Osbourn A."/>
        </authorList>
    </citation>
    <scope>NUCLEOTIDE SEQUENCE</scope>
    <source>
        <strain evidence="2">S10</strain>
    </source>
</reference>